<keyword evidence="4" id="KW-1185">Reference proteome</keyword>
<dbReference type="Gene3D" id="1.10.101.10">
    <property type="entry name" value="PGBD-like superfamily/PGBD"/>
    <property type="match status" value="1"/>
</dbReference>
<proteinExistence type="predicted"/>
<dbReference type="HOGENOM" id="CLU_137187_0_0_11"/>
<feature type="chain" id="PRO_5003077861" evidence="1">
    <location>
        <begin position="29"/>
        <end position="137"/>
    </location>
</feature>
<keyword evidence="1" id="KW-0732">Signal</keyword>
<feature type="domain" description="Peptidoglycan binding-like" evidence="2">
    <location>
        <begin position="66"/>
        <end position="121"/>
    </location>
</feature>
<evidence type="ECO:0000259" key="2">
    <source>
        <dbReference type="Pfam" id="PF01471"/>
    </source>
</evidence>
<name>D5UKA3_CELFN</name>
<dbReference type="AlphaFoldDB" id="D5UKA3"/>
<dbReference type="Proteomes" id="UP000000849">
    <property type="component" value="Chromosome"/>
</dbReference>
<organism evidence="3 4">
    <name type="scientific">Cellulomonas flavigena (strain ATCC 482 / DSM 20109 / BCRC 11376 / JCM 18109 / NBRC 3775 / NCIMB 8073 / NRS 134)</name>
    <dbReference type="NCBI Taxonomy" id="446466"/>
    <lineage>
        <taxon>Bacteria</taxon>
        <taxon>Bacillati</taxon>
        <taxon>Actinomycetota</taxon>
        <taxon>Actinomycetes</taxon>
        <taxon>Micrococcales</taxon>
        <taxon>Cellulomonadaceae</taxon>
        <taxon>Cellulomonas</taxon>
    </lineage>
</organism>
<dbReference type="KEGG" id="cfl:Cfla_2880"/>
<accession>D5UKA3</accession>
<protein>
    <submittedName>
        <fullName evidence="3">Peptidoglycan-binding domain 1 protein</fullName>
    </submittedName>
</protein>
<feature type="signal peptide" evidence="1">
    <location>
        <begin position="1"/>
        <end position="28"/>
    </location>
</feature>
<dbReference type="InterPro" id="IPR036365">
    <property type="entry name" value="PGBD-like_sf"/>
</dbReference>
<evidence type="ECO:0000313" key="4">
    <source>
        <dbReference type="Proteomes" id="UP000000849"/>
    </source>
</evidence>
<dbReference type="EMBL" id="CP001964">
    <property type="protein sequence ID" value="ADG75764.1"/>
    <property type="molecule type" value="Genomic_DNA"/>
</dbReference>
<dbReference type="SUPFAM" id="SSF47090">
    <property type="entry name" value="PGBD-like"/>
    <property type="match status" value="1"/>
</dbReference>
<dbReference type="RefSeq" id="WP_013118095.1">
    <property type="nucleotide sequence ID" value="NC_014151.1"/>
</dbReference>
<dbReference type="Pfam" id="PF01471">
    <property type="entry name" value="PG_binding_1"/>
    <property type="match status" value="1"/>
</dbReference>
<dbReference type="InterPro" id="IPR002477">
    <property type="entry name" value="Peptidoglycan-bd-like"/>
</dbReference>
<sequence length="137" mass="14604">MKNKILASFATVLVAAGALVATAPASTAAGLGSCTAYKQYSSGAYARFVPVNGSTPDCILGKGNYGNAVWALQKALKTCEKYSLAVDKSFGNETRDVLKKFQTKKKIEVDGIYGPETRGTMRFYGGESMYGSICNKF</sequence>
<dbReference type="InterPro" id="IPR036366">
    <property type="entry name" value="PGBDSf"/>
</dbReference>
<gene>
    <name evidence="3" type="ordered locus">Cfla_2880</name>
</gene>
<evidence type="ECO:0000313" key="3">
    <source>
        <dbReference type="EMBL" id="ADG75764.1"/>
    </source>
</evidence>
<reference evidence="3 4" key="1">
    <citation type="journal article" date="2010" name="Stand. Genomic Sci.">
        <title>Complete genome sequence of Cellulomonas flavigena type strain (134).</title>
        <authorList>
            <person name="Abt B."/>
            <person name="Foster B."/>
            <person name="Lapidus A."/>
            <person name="Clum A."/>
            <person name="Sun H."/>
            <person name="Pukall R."/>
            <person name="Lucas S."/>
            <person name="Glavina Del Rio T."/>
            <person name="Nolan M."/>
            <person name="Tice H."/>
            <person name="Cheng J.F."/>
            <person name="Pitluck S."/>
            <person name="Liolios K."/>
            <person name="Ivanova N."/>
            <person name="Mavromatis K."/>
            <person name="Ovchinnikova G."/>
            <person name="Pati A."/>
            <person name="Goodwin L."/>
            <person name="Chen A."/>
            <person name="Palaniappan K."/>
            <person name="Land M."/>
            <person name="Hauser L."/>
            <person name="Chang Y.J."/>
            <person name="Jeffries C.D."/>
            <person name="Rohde M."/>
            <person name="Goker M."/>
            <person name="Woyke T."/>
            <person name="Bristow J."/>
            <person name="Eisen J.A."/>
            <person name="Markowitz V."/>
            <person name="Hugenholtz P."/>
            <person name="Kyrpides N.C."/>
            <person name="Klenk H.P."/>
        </authorList>
    </citation>
    <scope>NUCLEOTIDE SEQUENCE [LARGE SCALE GENOMIC DNA]</scope>
    <source>
        <strain evidence="4">ATCC 482 / DSM 20109 / BCRC 11376 / JCM 18109 / NBRC 3775 / NCIMB 8073 / NRS 134</strain>
    </source>
</reference>
<dbReference type="OrthoDB" id="8210007at2"/>
<evidence type="ECO:0000256" key="1">
    <source>
        <dbReference type="SAM" id="SignalP"/>
    </source>
</evidence>
<dbReference type="PROSITE" id="PS51257">
    <property type="entry name" value="PROKAR_LIPOPROTEIN"/>
    <property type="match status" value="1"/>
</dbReference>